<protein>
    <submittedName>
        <fullName evidence="8">RagB/SusD family nutrient uptake outer membrane protein</fullName>
    </submittedName>
</protein>
<feature type="domain" description="RagB/SusD" evidence="6">
    <location>
        <begin position="266"/>
        <end position="505"/>
    </location>
</feature>
<evidence type="ECO:0000259" key="7">
    <source>
        <dbReference type="Pfam" id="PF14322"/>
    </source>
</evidence>
<gene>
    <name evidence="8" type="ORF">J4051_10860</name>
</gene>
<dbReference type="RefSeq" id="WP_208233893.1">
    <property type="nucleotide sequence ID" value="NZ_JAGEVG010000011.1"/>
</dbReference>
<dbReference type="CDD" id="cd08977">
    <property type="entry name" value="SusD"/>
    <property type="match status" value="1"/>
</dbReference>
<dbReference type="Proteomes" id="UP000681315">
    <property type="component" value="Unassembled WGS sequence"/>
</dbReference>
<dbReference type="EMBL" id="JAGEVG010000011">
    <property type="protein sequence ID" value="MBO3098772.1"/>
    <property type="molecule type" value="Genomic_DNA"/>
</dbReference>
<evidence type="ECO:0000313" key="9">
    <source>
        <dbReference type="Proteomes" id="UP000681315"/>
    </source>
</evidence>
<evidence type="ECO:0000313" key="8">
    <source>
        <dbReference type="EMBL" id="MBO3098772.1"/>
    </source>
</evidence>
<sequence>MKNYISIIVIIAFFSSCSNELDLKAPSELGATGFWETEEAARITHPGMYVNLRDEANDFWLLGEIRSDVWGGRTYESASNENLIESNITVSTAPFGGWAGLYSNIHRVNDFLSNVPNISFVNESDKSHMIGQAYGLRALYYYTLLKTWGDVPIVTEPFSTESLGELSKPRSPQADVMDLIKSDLAASLSSFGSNDSFWEGSRVYWSKAATLALKGDVYIWSGNLMNGGNADFTEAKTALLQIASFGVSLEPNISSLWGVENEDNNEFIFALSYAQDQASNIYNSFTGRSTEIHSNYNDKGVFMGPVGGINFIINGANRYGQSEKTLLLLDDNDDARKDATFIRLYTNDNNGSGYPVYNEPNYYGSIFNKFLGEVDGSQRIFENDVPVYRYADVILLLAEAKNLLTEDPSGEINQIRKRAYGTNYVPSTHDYVNSSETANANAILNERYKEFIGEGKRWWDLRRAGNSFVFDNVDYLSPGDEYKLVLPITNDMIGRNPLLEQTAGYPN</sequence>
<feature type="domain" description="SusD-like N-terminal" evidence="7">
    <location>
        <begin position="56"/>
        <end position="189"/>
    </location>
</feature>
<keyword evidence="5" id="KW-0998">Cell outer membrane</keyword>
<evidence type="ECO:0000259" key="6">
    <source>
        <dbReference type="Pfam" id="PF07980"/>
    </source>
</evidence>
<name>A0ABS3SSU4_9FLAO</name>
<dbReference type="SUPFAM" id="SSF48452">
    <property type="entry name" value="TPR-like"/>
    <property type="match status" value="1"/>
</dbReference>
<accession>A0ABS3SSU4</accession>
<keyword evidence="9" id="KW-1185">Reference proteome</keyword>
<proteinExistence type="inferred from homology"/>
<comment type="similarity">
    <text evidence="2">Belongs to the SusD family.</text>
</comment>
<dbReference type="InterPro" id="IPR011990">
    <property type="entry name" value="TPR-like_helical_dom_sf"/>
</dbReference>
<reference evidence="8 9" key="1">
    <citation type="submission" date="2021-03" db="EMBL/GenBank/DDBJ databases">
        <title>Gelidibacter sp. nov., isolated from costal sediment.</title>
        <authorList>
            <person name="Lun K.-Y."/>
        </authorList>
    </citation>
    <scope>NUCLEOTIDE SEQUENCE [LARGE SCALE GENOMIC DNA]</scope>
    <source>
        <strain evidence="8 9">DF109</strain>
    </source>
</reference>
<keyword evidence="3" id="KW-0732">Signal</keyword>
<dbReference type="Pfam" id="PF14322">
    <property type="entry name" value="SusD-like_3"/>
    <property type="match status" value="1"/>
</dbReference>
<evidence type="ECO:0000256" key="3">
    <source>
        <dbReference type="ARBA" id="ARBA00022729"/>
    </source>
</evidence>
<evidence type="ECO:0000256" key="2">
    <source>
        <dbReference type="ARBA" id="ARBA00006275"/>
    </source>
</evidence>
<organism evidence="8 9">
    <name type="scientific">Gelidibacter pelagius</name>
    <dbReference type="NCBI Taxonomy" id="2819985"/>
    <lineage>
        <taxon>Bacteria</taxon>
        <taxon>Pseudomonadati</taxon>
        <taxon>Bacteroidota</taxon>
        <taxon>Flavobacteriia</taxon>
        <taxon>Flavobacteriales</taxon>
        <taxon>Flavobacteriaceae</taxon>
        <taxon>Gelidibacter</taxon>
    </lineage>
</organism>
<dbReference type="Gene3D" id="1.25.40.390">
    <property type="match status" value="1"/>
</dbReference>
<comment type="subcellular location">
    <subcellularLocation>
        <location evidence="1">Cell outer membrane</location>
    </subcellularLocation>
</comment>
<dbReference type="PROSITE" id="PS51257">
    <property type="entry name" value="PROKAR_LIPOPROTEIN"/>
    <property type="match status" value="1"/>
</dbReference>
<comment type="caution">
    <text evidence="8">The sequence shown here is derived from an EMBL/GenBank/DDBJ whole genome shotgun (WGS) entry which is preliminary data.</text>
</comment>
<dbReference type="InterPro" id="IPR012944">
    <property type="entry name" value="SusD_RagB_dom"/>
</dbReference>
<evidence type="ECO:0000256" key="5">
    <source>
        <dbReference type="ARBA" id="ARBA00023237"/>
    </source>
</evidence>
<dbReference type="InterPro" id="IPR033985">
    <property type="entry name" value="SusD-like_N"/>
</dbReference>
<dbReference type="Pfam" id="PF07980">
    <property type="entry name" value="SusD_RagB"/>
    <property type="match status" value="1"/>
</dbReference>
<evidence type="ECO:0000256" key="4">
    <source>
        <dbReference type="ARBA" id="ARBA00023136"/>
    </source>
</evidence>
<keyword evidence="4" id="KW-0472">Membrane</keyword>
<evidence type="ECO:0000256" key="1">
    <source>
        <dbReference type="ARBA" id="ARBA00004442"/>
    </source>
</evidence>